<feature type="compositionally biased region" description="Polar residues" evidence="1">
    <location>
        <begin position="31"/>
        <end position="45"/>
    </location>
</feature>
<feature type="region of interest" description="Disordered" evidence="1">
    <location>
        <begin position="1"/>
        <end position="89"/>
    </location>
</feature>
<dbReference type="AlphaFoldDB" id="A0A5C6PBV0"/>
<reference evidence="2 3" key="1">
    <citation type="submission" date="2019-04" db="EMBL/GenBank/DDBJ databases">
        <title>Chromosome genome assembly for Takifugu flavidus.</title>
        <authorList>
            <person name="Xiao S."/>
        </authorList>
    </citation>
    <scope>NUCLEOTIDE SEQUENCE [LARGE SCALE GENOMIC DNA]</scope>
    <source>
        <strain evidence="2">HTHZ2018</strain>
        <tissue evidence="2">Muscle</tissue>
    </source>
</reference>
<accession>A0A5C6PBV0</accession>
<gene>
    <name evidence="2" type="ORF">D4764_13G0002890</name>
</gene>
<keyword evidence="3" id="KW-1185">Reference proteome</keyword>
<feature type="region of interest" description="Disordered" evidence="1">
    <location>
        <begin position="149"/>
        <end position="172"/>
    </location>
</feature>
<dbReference type="EMBL" id="RHFK02000005">
    <property type="protein sequence ID" value="TWW75627.1"/>
    <property type="molecule type" value="Genomic_DNA"/>
</dbReference>
<comment type="caution">
    <text evidence="2">The sequence shown here is derived from an EMBL/GenBank/DDBJ whole genome shotgun (WGS) entry which is preliminary data.</text>
</comment>
<proteinExistence type="predicted"/>
<name>A0A5C6PBV0_9TELE</name>
<organism evidence="2 3">
    <name type="scientific">Takifugu flavidus</name>
    <name type="common">sansaifugu</name>
    <dbReference type="NCBI Taxonomy" id="433684"/>
    <lineage>
        <taxon>Eukaryota</taxon>
        <taxon>Metazoa</taxon>
        <taxon>Chordata</taxon>
        <taxon>Craniata</taxon>
        <taxon>Vertebrata</taxon>
        <taxon>Euteleostomi</taxon>
        <taxon>Actinopterygii</taxon>
        <taxon>Neopterygii</taxon>
        <taxon>Teleostei</taxon>
        <taxon>Neoteleostei</taxon>
        <taxon>Acanthomorphata</taxon>
        <taxon>Eupercaria</taxon>
        <taxon>Tetraodontiformes</taxon>
        <taxon>Tetradontoidea</taxon>
        <taxon>Tetraodontidae</taxon>
        <taxon>Takifugu</taxon>
    </lineage>
</organism>
<evidence type="ECO:0000313" key="2">
    <source>
        <dbReference type="EMBL" id="TWW75627.1"/>
    </source>
</evidence>
<sequence length="189" mass="21179">MFNTAEIGGSKSSGDSRKQSRPTFYLGELPWSQNPQPAADQTRTVVNIGGGCHPAGLHVPSQTKHNRRRQEVPRLGRSGPRKPNPRTEERVFLRTVTWRRRVGPESRRTDQKEDMKPAVVGTCDLASSSLHPGPDFCQHVRLRNARLVQPGPGGWMKPQVRKQQDSNQTRRALSDSFINPDRAATQGWV</sequence>
<protein>
    <submittedName>
        <fullName evidence="2">Uncharacterized protein</fullName>
    </submittedName>
</protein>
<evidence type="ECO:0000313" key="3">
    <source>
        <dbReference type="Proteomes" id="UP000324091"/>
    </source>
</evidence>
<evidence type="ECO:0000256" key="1">
    <source>
        <dbReference type="SAM" id="MobiDB-lite"/>
    </source>
</evidence>
<dbReference type="Proteomes" id="UP000324091">
    <property type="component" value="Chromosome 13"/>
</dbReference>